<dbReference type="SMART" id="SM00278">
    <property type="entry name" value="HhH1"/>
    <property type="match status" value="2"/>
</dbReference>
<dbReference type="PANTHER" id="PTHR21180">
    <property type="entry name" value="ENDONUCLEASE/EXONUCLEASE/PHOSPHATASE FAMILY DOMAIN-CONTAINING PROTEIN 1"/>
    <property type="match status" value="1"/>
</dbReference>
<keyword evidence="1" id="KW-0812">Transmembrane</keyword>
<evidence type="ECO:0000313" key="6">
    <source>
        <dbReference type="Proteomes" id="UP000595512"/>
    </source>
</evidence>
<dbReference type="KEGG" id="hspo:JGZ69_15745"/>
<dbReference type="EMBL" id="LQYN01000011">
    <property type="protein sequence ID" value="KYD10960.1"/>
    <property type="molecule type" value="Genomic_DNA"/>
</dbReference>
<dbReference type="PATRIC" id="fig|46224.3.peg.803"/>
<protein>
    <submittedName>
        <fullName evidence="4">Helix-hairpin-helix domain-containing protein</fullName>
    </submittedName>
</protein>
<dbReference type="GeneID" id="62497370"/>
<dbReference type="InterPro" id="IPR051675">
    <property type="entry name" value="Endo/Exo/Phosphatase_dom_1"/>
</dbReference>
<keyword evidence="5" id="KW-1185">Reference proteome</keyword>
<name>A0A150LFF1_9BACI</name>
<dbReference type="NCBIfam" id="TIGR00426">
    <property type="entry name" value="competence protein ComEA helix-hairpin-helix repeat region"/>
    <property type="match status" value="1"/>
</dbReference>
<dbReference type="InterPro" id="IPR003583">
    <property type="entry name" value="Hlx-hairpin-Hlx_DNA-bd_motif"/>
</dbReference>
<dbReference type="InterPro" id="IPR004509">
    <property type="entry name" value="Competence_ComEA_HhH"/>
</dbReference>
<dbReference type="GO" id="GO:0003677">
    <property type="term" value="F:DNA binding"/>
    <property type="evidence" value="ECO:0007669"/>
    <property type="project" value="InterPro"/>
</dbReference>
<evidence type="ECO:0000313" key="5">
    <source>
        <dbReference type="Proteomes" id="UP000075666"/>
    </source>
</evidence>
<dbReference type="GO" id="GO:0006281">
    <property type="term" value="P:DNA repair"/>
    <property type="evidence" value="ECO:0007669"/>
    <property type="project" value="InterPro"/>
</dbReference>
<feature type="transmembrane region" description="Helical" evidence="1">
    <location>
        <begin position="7"/>
        <end position="26"/>
    </location>
</feature>
<dbReference type="Pfam" id="PF12836">
    <property type="entry name" value="HHH_3"/>
    <property type="match status" value="1"/>
</dbReference>
<reference evidence="3 5" key="1">
    <citation type="submission" date="2016-01" db="EMBL/GenBank/DDBJ databases">
        <title>Genome Sequences of Twelve Sporeforming Bacillus Species Isolated from Foods.</title>
        <authorList>
            <person name="Berendsen E.M."/>
            <person name="Wells-Bennik M.H."/>
            <person name="Krawcyk A.O."/>
            <person name="De Jong A."/>
            <person name="Holsappel S."/>
            <person name="Eijlander R.T."/>
            <person name="Kuipers O.P."/>
        </authorList>
    </citation>
    <scope>NUCLEOTIDE SEQUENCE [LARGE SCALE GENOMIC DNA]</scope>
    <source>
        <strain evidence="3 5">B4102</strain>
    </source>
</reference>
<evidence type="ECO:0000256" key="1">
    <source>
        <dbReference type="SAM" id="Phobius"/>
    </source>
</evidence>
<dbReference type="Pfam" id="PF10531">
    <property type="entry name" value="SLBB"/>
    <property type="match status" value="1"/>
</dbReference>
<dbReference type="Proteomes" id="UP000075666">
    <property type="component" value="Unassembled WGS sequence"/>
</dbReference>
<dbReference type="InterPro" id="IPR019554">
    <property type="entry name" value="Soluble_ligand-bd"/>
</dbReference>
<dbReference type="Proteomes" id="UP000595512">
    <property type="component" value="Chromosome"/>
</dbReference>
<evidence type="ECO:0000313" key="3">
    <source>
        <dbReference type="EMBL" id="KYD10960.1"/>
    </source>
</evidence>
<evidence type="ECO:0000313" key="4">
    <source>
        <dbReference type="EMBL" id="QQX24253.1"/>
    </source>
</evidence>
<dbReference type="EMBL" id="CP066701">
    <property type="protein sequence ID" value="QQX24253.1"/>
    <property type="molecule type" value="Genomic_DNA"/>
</dbReference>
<dbReference type="Gene3D" id="3.10.560.10">
    <property type="entry name" value="Outer membrane lipoprotein wza domain like"/>
    <property type="match status" value="1"/>
</dbReference>
<organism evidence="3 5">
    <name type="scientific">Heyndrickxia sporothermodurans</name>
    <dbReference type="NCBI Taxonomy" id="46224"/>
    <lineage>
        <taxon>Bacteria</taxon>
        <taxon>Bacillati</taxon>
        <taxon>Bacillota</taxon>
        <taxon>Bacilli</taxon>
        <taxon>Bacillales</taxon>
        <taxon>Bacillaceae</taxon>
        <taxon>Heyndrickxia</taxon>
    </lineage>
</organism>
<feature type="domain" description="Helix-hairpin-helix DNA-binding motif class 1" evidence="2">
    <location>
        <begin position="182"/>
        <end position="201"/>
    </location>
</feature>
<dbReference type="SUPFAM" id="SSF47781">
    <property type="entry name" value="RuvA domain 2-like"/>
    <property type="match status" value="1"/>
</dbReference>
<dbReference type="InterPro" id="IPR010994">
    <property type="entry name" value="RuvA_2-like"/>
</dbReference>
<dbReference type="PANTHER" id="PTHR21180:SF32">
    <property type="entry name" value="ENDONUCLEASE_EXONUCLEASE_PHOSPHATASE FAMILY DOMAIN-CONTAINING PROTEIN 1"/>
    <property type="match status" value="1"/>
</dbReference>
<evidence type="ECO:0000259" key="2">
    <source>
        <dbReference type="SMART" id="SM00278"/>
    </source>
</evidence>
<sequence length="205" mass="22907">MRKIVEQYKFPLIVIGILAVAFYLFVNNSHDEINDSNEFSNTFIEKETGKPQEEKESSNELSRIVVDVKGEVMNPGIYEARPDERIQDLITRAGGFKKKADQSKVNLAQKIKDEMVIYVPKIGEKTPDISLNSPTDSVDGTEKVNINNATSEQLQTISGIGPAKAAAIIEYREKQGLFKRIEDIKNVTGIGDKTFEKLKDAITVD</sequence>
<dbReference type="RefSeq" id="WP_066227418.1">
    <property type="nucleotide sequence ID" value="NZ_CP066701.1"/>
</dbReference>
<dbReference type="Gene3D" id="1.10.150.310">
    <property type="entry name" value="Tex RuvX-like domain-like"/>
    <property type="match status" value="1"/>
</dbReference>
<feature type="domain" description="Helix-hairpin-helix DNA-binding motif class 1" evidence="2">
    <location>
        <begin position="152"/>
        <end position="171"/>
    </location>
</feature>
<dbReference type="AlphaFoldDB" id="A0A150LFF1"/>
<dbReference type="GO" id="GO:0015627">
    <property type="term" value="C:type II protein secretion system complex"/>
    <property type="evidence" value="ECO:0007669"/>
    <property type="project" value="TreeGrafter"/>
</dbReference>
<gene>
    <name evidence="3" type="ORF">B4102_1746</name>
    <name evidence="4" type="ORF">JGZ69_15745</name>
</gene>
<accession>A0A150LFF1</accession>
<reference evidence="4 6" key="2">
    <citation type="submission" date="2020-12" db="EMBL/GenBank/DDBJ databases">
        <title>Taxonomic evaluation of the Bacillus sporothermodurans group of bacteria based on whole genome sequences.</title>
        <authorList>
            <person name="Fiedler G."/>
            <person name="Herbstmann A.-D."/>
            <person name="Doll E."/>
            <person name="Wenning M."/>
            <person name="Brinks E."/>
            <person name="Kabisch J."/>
            <person name="Breitenwieser F."/>
            <person name="Lappann M."/>
            <person name="Boehnlein C."/>
            <person name="Franz C."/>
        </authorList>
    </citation>
    <scope>NUCLEOTIDE SEQUENCE [LARGE SCALE GENOMIC DNA]</scope>
    <source>
        <strain evidence="4 6">DSM 10599</strain>
    </source>
</reference>
<proteinExistence type="predicted"/>
<keyword evidence="1" id="KW-1133">Transmembrane helix</keyword>
<keyword evidence="1" id="KW-0472">Membrane</keyword>
<dbReference type="STRING" id="46224.B4102_1746"/>
<dbReference type="GO" id="GO:0015628">
    <property type="term" value="P:protein secretion by the type II secretion system"/>
    <property type="evidence" value="ECO:0007669"/>
    <property type="project" value="TreeGrafter"/>
</dbReference>